<proteinExistence type="predicted"/>
<evidence type="ECO:0000313" key="3">
    <source>
        <dbReference type="Proteomes" id="UP000319908"/>
    </source>
</evidence>
<accession>A0A5C6BWN1</accession>
<gene>
    <name evidence="2" type="ORF">Poly21_35830</name>
</gene>
<dbReference type="EMBL" id="SJPU01000002">
    <property type="protein sequence ID" value="TWU16378.1"/>
    <property type="molecule type" value="Genomic_DNA"/>
</dbReference>
<feature type="compositionally biased region" description="Pro residues" evidence="1">
    <location>
        <begin position="257"/>
        <end position="267"/>
    </location>
</feature>
<evidence type="ECO:0000313" key="2">
    <source>
        <dbReference type="EMBL" id="TWU16378.1"/>
    </source>
</evidence>
<name>A0A5C6BWN1_9BACT</name>
<feature type="region of interest" description="Disordered" evidence="1">
    <location>
        <begin position="155"/>
        <end position="304"/>
    </location>
</feature>
<protein>
    <submittedName>
        <fullName evidence="2">Uncharacterized protein</fullName>
    </submittedName>
</protein>
<feature type="compositionally biased region" description="Polar residues" evidence="1">
    <location>
        <begin position="223"/>
        <end position="234"/>
    </location>
</feature>
<dbReference type="Proteomes" id="UP000319908">
    <property type="component" value="Unassembled WGS sequence"/>
</dbReference>
<organism evidence="2 3">
    <name type="scientific">Allorhodopirellula heiligendammensis</name>
    <dbReference type="NCBI Taxonomy" id="2714739"/>
    <lineage>
        <taxon>Bacteria</taxon>
        <taxon>Pseudomonadati</taxon>
        <taxon>Planctomycetota</taxon>
        <taxon>Planctomycetia</taxon>
        <taxon>Pirellulales</taxon>
        <taxon>Pirellulaceae</taxon>
        <taxon>Allorhodopirellula</taxon>
    </lineage>
</organism>
<feature type="compositionally biased region" description="Polar residues" evidence="1">
    <location>
        <begin position="285"/>
        <end position="298"/>
    </location>
</feature>
<evidence type="ECO:0000256" key="1">
    <source>
        <dbReference type="SAM" id="MobiDB-lite"/>
    </source>
</evidence>
<sequence>MMLKSQNANRPLLTAAARLPFGKTCGFVVGCASVLMIASGCRQAGAPTGTAGMAPISGMPGQAPMTGPTLPALGPFGASARVPPPATGSYGNPNGQALGGTNAMPANYAPPNIAPMAYNDSAGGNNVAAAGGFAAPPNNAAAANAAGSPWQETSAYPTAPYNPNMDLSRDPVSSVRSGGMPINDLTGAPPPPGYSAPVGYTPPAGATNVQAAPAPGYMPQPSYPQQQANSSPQPGQYPATSLVPLPSTDTGGWAPLNPSPPAPPMNPATPSAPTSGGGYVDASPAANQPSMSTANRPVQWQAPR</sequence>
<comment type="caution">
    <text evidence="2">The sequence shown here is derived from an EMBL/GenBank/DDBJ whole genome shotgun (WGS) entry which is preliminary data.</text>
</comment>
<dbReference type="RefSeq" id="WP_302119254.1">
    <property type="nucleotide sequence ID" value="NZ_SJPU01000002.1"/>
</dbReference>
<reference evidence="2 3" key="1">
    <citation type="journal article" date="2020" name="Antonie Van Leeuwenhoek">
        <title>Rhodopirellula heiligendammensis sp. nov., Rhodopirellula pilleata sp. nov., and Rhodopirellula solitaria sp. nov. isolated from natural or artificial marine surfaces in Northern Germany and California, USA, and emended description of the genus Rhodopirellula.</title>
        <authorList>
            <person name="Kallscheuer N."/>
            <person name="Wiegand S."/>
            <person name="Jogler M."/>
            <person name="Boedeker C."/>
            <person name="Peeters S.H."/>
            <person name="Rast P."/>
            <person name="Heuer A."/>
            <person name="Jetten M.S.M."/>
            <person name="Rohde M."/>
            <person name="Jogler C."/>
        </authorList>
    </citation>
    <scope>NUCLEOTIDE SEQUENCE [LARGE SCALE GENOMIC DNA]</scope>
    <source>
        <strain evidence="2 3">Poly21</strain>
    </source>
</reference>
<dbReference type="AlphaFoldDB" id="A0A5C6BWN1"/>
<keyword evidence="3" id="KW-1185">Reference proteome</keyword>